<feature type="compositionally biased region" description="Gly residues" evidence="5">
    <location>
        <begin position="648"/>
        <end position="661"/>
    </location>
</feature>
<dbReference type="GO" id="GO:0003700">
    <property type="term" value="F:DNA-binding transcription factor activity"/>
    <property type="evidence" value="ECO:0007669"/>
    <property type="project" value="InterPro"/>
</dbReference>
<gene>
    <name evidence="7" type="primary">HSF</name>
    <name evidence="7" type="ORF">Esi_0136_0035</name>
</gene>
<feature type="domain" description="HSF-type DNA-binding" evidence="6">
    <location>
        <begin position="2"/>
        <end position="74"/>
    </location>
</feature>
<evidence type="ECO:0000256" key="4">
    <source>
        <dbReference type="RuleBase" id="RU004020"/>
    </source>
</evidence>
<feature type="region of interest" description="Disordered" evidence="5">
    <location>
        <begin position="512"/>
        <end position="601"/>
    </location>
</feature>
<dbReference type="SMART" id="SM00415">
    <property type="entry name" value="HSF"/>
    <property type="match status" value="1"/>
</dbReference>
<feature type="compositionally biased region" description="Low complexity" evidence="5">
    <location>
        <begin position="627"/>
        <end position="642"/>
    </location>
</feature>
<dbReference type="Gene3D" id="1.10.10.10">
    <property type="entry name" value="Winged helix-like DNA-binding domain superfamily/Winged helix DNA-binding domain"/>
    <property type="match status" value="1"/>
</dbReference>
<dbReference type="STRING" id="2880.D7FJR4"/>
<keyword evidence="2" id="KW-0238">DNA-binding</keyword>
<dbReference type="SUPFAM" id="SSF46785">
    <property type="entry name" value="Winged helix' DNA-binding domain"/>
    <property type="match status" value="1"/>
</dbReference>
<sequence>MWTSTGTAFGIRDMASFRQDVLTCYFKHNKFSSFQRQLNLYGFRKVVKGRESGCYMHPSFLRDSPEKLTEVKRGVVPPCPPCYSRKIYGSGPRFMSQEEGSDSEPELVVQARGHWEKSLGPTDVATHMRLGEMHMSAAAFGAARAQIQGDGAGTGSHAAAAAAAAAVHHLQAAQAHIQGVPGGDSSRGPGGVVVGMPEMDAARGLPPPPADMDEEERAAPPPGTGTGRRRRAAPGGTGPPGGGGGGGESPFLRASSSGSVDRSSAQQPQPHMQQHRQQQPQHMQQQHQMQHRFGGASPMSEQSSPHDDARGGGGGGGVGSMGYLSPLAAAGGQEGGMPMGGPAVEEVGSSARGMGDFRPGQTPMVSSLSRLLENLEHTLEAPLAEEMYTPIGQRNSFCAQMVNIAQVLEEDPSLQQGAEGESRSHRYSYLAQKRRSSVTELAYYLQDMLDEGESNRMITNTPGWTLPPPMPSAPGSLEGAFPSREGSGSGNRVTFKRTAPEDFESYGQYGMGGNVGGGGGGSSRQAADGMGGPPDASNEVGPGSFNLKRARGGPQMAERFPSGREGPAAAAGGGGGGGGGVGRHGRRMSEARMNAKVAASPSVVQALTCLASGLPETSDSEENTQESTAAAAGAALSPSSSSTEPQARGGGGGGGGGGGAGVKREELMPHRVSEERPDGEAAAAGREMPMPNARRGSKAINDVMTKFSIDQALEQLKGEEEGGEGGGGGGGGGGGEDRGEPNPSEQSSDKQRASVYVLMHAIAAVDTANDEMFGEEEPLDGVETEAAI</sequence>
<dbReference type="AlphaFoldDB" id="D7FJR4"/>
<feature type="compositionally biased region" description="Gly residues" evidence="5">
    <location>
        <begin position="724"/>
        <end position="734"/>
    </location>
</feature>
<feature type="region of interest" description="Disordered" evidence="5">
    <location>
        <begin position="178"/>
        <end position="320"/>
    </location>
</feature>
<dbReference type="EMBL" id="FN649741">
    <property type="protein sequence ID" value="CBJ29166.1"/>
    <property type="molecule type" value="Genomic_DNA"/>
</dbReference>
<proteinExistence type="inferred from homology"/>
<protein>
    <submittedName>
        <fullName evidence="7">Heat Shock transcription factor</fullName>
    </submittedName>
</protein>
<evidence type="ECO:0000313" key="7">
    <source>
        <dbReference type="EMBL" id="CBJ29166.1"/>
    </source>
</evidence>
<evidence type="ECO:0000313" key="8">
    <source>
        <dbReference type="Proteomes" id="UP000002630"/>
    </source>
</evidence>
<dbReference type="GO" id="GO:0043565">
    <property type="term" value="F:sequence-specific DNA binding"/>
    <property type="evidence" value="ECO:0007669"/>
    <property type="project" value="InterPro"/>
</dbReference>
<evidence type="ECO:0000256" key="2">
    <source>
        <dbReference type="ARBA" id="ARBA00023125"/>
    </source>
</evidence>
<dbReference type="InParanoid" id="D7FJR4"/>
<feature type="region of interest" description="Disordered" evidence="5">
    <location>
        <begin position="614"/>
        <end position="754"/>
    </location>
</feature>
<evidence type="ECO:0000256" key="3">
    <source>
        <dbReference type="ARBA" id="ARBA00023242"/>
    </source>
</evidence>
<dbReference type="OMA" id="TANDEMF"/>
<feature type="region of interest" description="Disordered" evidence="5">
    <location>
        <begin position="471"/>
        <end position="494"/>
    </location>
</feature>
<keyword evidence="3" id="KW-0539">Nucleus</keyword>
<feature type="compositionally biased region" description="Gly residues" evidence="5">
    <location>
        <begin position="512"/>
        <end position="522"/>
    </location>
</feature>
<evidence type="ECO:0000259" key="6">
    <source>
        <dbReference type="SMART" id="SM00415"/>
    </source>
</evidence>
<dbReference type="PANTHER" id="PTHR10015">
    <property type="entry name" value="HEAT SHOCK TRANSCRIPTION FACTOR"/>
    <property type="match status" value="1"/>
</dbReference>
<feature type="compositionally biased region" description="Low complexity" evidence="5">
    <location>
        <begin position="255"/>
        <end position="292"/>
    </location>
</feature>
<dbReference type="InterPro" id="IPR036388">
    <property type="entry name" value="WH-like_DNA-bd_sf"/>
</dbReference>
<feature type="compositionally biased region" description="Gly residues" evidence="5">
    <location>
        <begin position="235"/>
        <end position="248"/>
    </location>
</feature>
<feature type="region of interest" description="Disordered" evidence="5">
    <location>
        <begin position="332"/>
        <end position="354"/>
    </location>
</feature>
<evidence type="ECO:0000256" key="5">
    <source>
        <dbReference type="SAM" id="MobiDB-lite"/>
    </source>
</evidence>
<dbReference type="InterPro" id="IPR036390">
    <property type="entry name" value="WH_DNA-bd_sf"/>
</dbReference>
<keyword evidence="8" id="KW-1185">Reference proteome</keyword>
<dbReference type="PRINTS" id="PR00056">
    <property type="entry name" value="HSFDOMAIN"/>
</dbReference>
<organism evidence="7 8">
    <name type="scientific">Ectocarpus siliculosus</name>
    <name type="common">Brown alga</name>
    <name type="synonym">Conferva siliculosa</name>
    <dbReference type="NCBI Taxonomy" id="2880"/>
    <lineage>
        <taxon>Eukaryota</taxon>
        <taxon>Sar</taxon>
        <taxon>Stramenopiles</taxon>
        <taxon>Ochrophyta</taxon>
        <taxon>PX clade</taxon>
        <taxon>Phaeophyceae</taxon>
        <taxon>Ectocarpales</taxon>
        <taxon>Ectocarpaceae</taxon>
        <taxon>Ectocarpus</taxon>
    </lineage>
</organism>
<dbReference type="Pfam" id="PF00447">
    <property type="entry name" value="HSF_DNA-bind"/>
    <property type="match status" value="1"/>
</dbReference>
<reference evidence="7 8" key="1">
    <citation type="journal article" date="2010" name="Nature">
        <title>The Ectocarpus genome and the independent evolution of multicellularity in brown algae.</title>
        <authorList>
            <person name="Cock J.M."/>
            <person name="Sterck L."/>
            <person name="Rouze P."/>
            <person name="Scornet D."/>
            <person name="Allen A.E."/>
            <person name="Amoutzias G."/>
            <person name="Anthouard V."/>
            <person name="Artiguenave F."/>
            <person name="Aury J.M."/>
            <person name="Badger J.H."/>
            <person name="Beszteri B."/>
            <person name="Billiau K."/>
            <person name="Bonnet E."/>
            <person name="Bothwell J.H."/>
            <person name="Bowler C."/>
            <person name="Boyen C."/>
            <person name="Brownlee C."/>
            <person name="Carrano C.J."/>
            <person name="Charrier B."/>
            <person name="Cho G.Y."/>
            <person name="Coelho S.M."/>
            <person name="Collen J."/>
            <person name="Corre E."/>
            <person name="Da Silva C."/>
            <person name="Delage L."/>
            <person name="Delaroque N."/>
            <person name="Dittami S.M."/>
            <person name="Doulbeau S."/>
            <person name="Elias M."/>
            <person name="Farnham G."/>
            <person name="Gachon C.M."/>
            <person name="Gschloessl B."/>
            <person name="Heesch S."/>
            <person name="Jabbari K."/>
            <person name="Jubin C."/>
            <person name="Kawai H."/>
            <person name="Kimura K."/>
            <person name="Kloareg B."/>
            <person name="Kupper F.C."/>
            <person name="Lang D."/>
            <person name="Le Bail A."/>
            <person name="Leblanc C."/>
            <person name="Lerouge P."/>
            <person name="Lohr M."/>
            <person name="Lopez P.J."/>
            <person name="Martens C."/>
            <person name="Maumus F."/>
            <person name="Michel G."/>
            <person name="Miranda-Saavedra D."/>
            <person name="Morales J."/>
            <person name="Moreau H."/>
            <person name="Motomura T."/>
            <person name="Nagasato C."/>
            <person name="Napoli C.A."/>
            <person name="Nelson D.R."/>
            <person name="Nyvall-Collen P."/>
            <person name="Peters A.F."/>
            <person name="Pommier C."/>
            <person name="Potin P."/>
            <person name="Poulain J."/>
            <person name="Quesneville H."/>
            <person name="Read B."/>
            <person name="Rensing S.A."/>
            <person name="Ritter A."/>
            <person name="Rousvoal S."/>
            <person name="Samanta M."/>
            <person name="Samson G."/>
            <person name="Schroeder D.C."/>
            <person name="Segurens B."/>
            <person name="Strittmatter M."/>
            <person name="Tonon T."/>
            <person name="Tregear J.W."/>
            <person name="Valentin K."/>
            <person name="von Dassow P."/>
            <person name="Yamagishi T."/>
            <person name="Van de Peer Y."/>
            <person name="Wincker P."/>
        </authorList>
    </citation>
    <scope>NUCLEOTIDE SEQUENCE [LARGE SCALE GENOMIC DNA]</scope>
    <source>
        <strain evidence="8">Ec32 / CCAP1310/4</strain>
    </source>
</reference>
<feature type="compositionally biased region" description="Basic and acidic residues" evidence="5">
    <location>
        <begin position="662"/>
        <end position="679"/>
    </location>
</feature>
<dbReference type="OrthoDB" id="10373670at2759"/>
<dbReference type="PANTHER" id="PTHR10015:SF427">
    <property type="entry name" value="HEAT SHOCK FACTOR PROTEIN"/>
    <property type="match status" value="1"/>
</dbReference>
<feature type="region of interest" description="Disordered" evidence="5">
    <location>
        <begin position="768"/>
        <end position="788"/>
    </location>
</feature>
<accession>D7FJR4</accession>
<dbReference type="Proteomes" id="UP000002630">
    <property type="component" value="Linkage Group LG16"/>
</dbReference>
<name>D7FJR4_ECTSI</name>
<dbReference type="GO" id="GO:0005634">
    <property type="term" value="C:nucleus"/>
    <property type="evidence" value="ECO:0007669"/>
    <property type="project" value="UniProtKB-SubCell"/>
</dbReference>
<dbReference type="EMBL" id="FN647972">
    <property type="protein sequence ID" value="CBJ29166.1"/>
    <property type="molecule type" value="Genomic_DNA"/>
</dbReference>
<feature type="compositionally biased region" description="Gly residues" evidence="5">
    <location>
        <begin position="311"/>
        <end position="320"/>
    </location>
</feature>
<comment type="similarity">
    <text evidence="4">Belongs to the HSF family.</text>
</comment>
<keyword evidence="7" id="KW-0346">Stress response</keyword>
<evidence type="ECO:0000256" key="1">
    <source>
        <dbReference type="ARBA" id="ARBA00004123"/>
    </source>
</evidence>
<feature type="compositionally biased region" description="Gly residues" evidence="5">
    <location>
        <begin position="571"/>
        <end position="582"/>
    </location>
</feature>
<dbReference type="InterPro" id="IPR000232">
    <property type="entry name" value="HSF_DNA-bd"/>
</dbReference>
<comment type="subcellular location">
    <subcellularLocation>
        <location evidence="1">Nucleus</location>
    </subcellularLocation>
</comment>